<accession>A0A4Q9DP17</accession>
<dbReference type="SUPFAM" id="SSF48452">
    <property type="entry name" value="TPR-like"/>
    <property type="match status" value="2"/>
</dbReference>
<keyword evidence="3" id="KW-1185">Reference proteome</keyword>
<dbReference type="InterPro" id="IPR019734">
    <property type="entry name" value="TPR_rpt"/>
</dbReference>
<evidence type="ECO:0000313" key="3">
    <source>
        <dbReference type="Proteomes" id="UP000293142"/>
    </source>
</evidence>
<dbReference type="AlphaFoldDB" id="A0A4Q9DP17"/>
<dbReference type="Gene3D" id="1.25.40.10">
    <property type="entry name" value="Tetratricopeptide repeat domain"/>
    <property type="match status" value="1"/>
</dbReference>
<organism evidence="2 3">
    <name type="scientific">Paenibacillus thalictri</name>
    <dbReference type="NCBI Taxonomy" id="2527873"/>
    <lineage>
        <taxon>Bacteria</taxon>
        <taxon>Bacillati</taxon>
        <taxon>Bacillota</taxon>
        <taxon>Bacilli</taxon>
        <taxon>Bacillales</taxon>
        <taxon>Paenibacillaceae</taxon>
        <taxon>Paenibacillus</taxon>
    </lineage>
</organism>
<feature type="repeat" description="TPR" evidence="1">
    <location>
        <begin position="446"/>
        <end position="479"/>
    </location>
</feature>
<dbReference type="EMBL" id="SIRE01000013">
    <property type="protein sequence ID" value="TBL76649.1"/>
    <property type="molecule type" value="Genomic_DNA"/>
</dbReference>
<dbReference type="InterPro" id="IPR011990">
    <property type="entry name" value="TPR-like_helical_dom_sf"/>
</dbReference>
<name>A0A4Q9DP17_9BACL</name>
<reference evidence="2 3" key="1">
    <citation type="submission" date="2019-02" db="EMBL/GenBank/DDBJ databases">
        <title>Paenibacillus sp. nov., isolated from surface-sterilized tissue of Thalictrum simplex L.</title>
        <authorList>
            <person name="Tuo L."/>
        </authorList>
    </citation>
    <scope>NUCLEOTIDE SEQUENCE [LARGE SCALE GENOMIC DNA]</scope>
    <source>
        <strain evidence="2 3">N2SHLJ1</strain>
    </source>
</reference>
<gene>
    <name evidence="2" type="ORF">EYB31_19690</name>
</gene>
<evidence type="ECO:0000313" key="2">
    <source>
        <dbReference type="EMBL" id="TBL76649.1"/>
    </source>
</evidence>
<dbReference type="Proteomes" id="UP000293142">
    <property type="component" value="Unassembled WGS sequence"/>
</dbReference>
<dbReference type="PROSITE" id="PS50005">
    <property type="entry name" value="TPR"/>
    <property type="match status" value="1"/>
</dbReference>
<sequence>MSELAILLFQVDDGKLPLPEADNRVPIVLYHPDIGAGWQEVKTLLENTGAPKVLLQFSNETISVPAHHWKDTDWRRRRHVRLYDAAEMIRSESPLDLIRLTPELPLPGLRIDERSVDSSESGKETARMLYFFSTRNWEQVETLLTKDRLNANELFALSCLYDKTNRFEEAYAASLEALAVAEEQTRIVRAASADAADDTAAIPFLDPNMSPDPQHAAAARPALHSKPLLQLVDLAKIWLAHGLHAAKCGHEQQAVTAFQMAFAKKNGTEPLYMWADELMRRGRTAEEAYTSIDKWLGVNNNEELHIRLLHRIGLFEKALEKLDRLTTPAPQLTCERFDCLIRTGRFPEAAAQLQGTEPYEFPSEKRISQLLADGCDITAAAAGLEQTQLQALQERAVTLRLFVHAETLEPLIAEPLSFAFALFRNGYVMRAATRFLQALREQRLTPEGYRCLGEILYHRGAYEQASGMLEYVLSLSPDDASLRTAAALAGLRQSEALLNESMHIFPSSVFLREEAEKVTAGIKRMEQSGAMTRWCWEERANFHA</sequence>
<evidence type="ECO:0000256" key="1">
    <source>
        <dbReference type="PROSITE-ProRule" id="PRU00339"/>
    </source>
</evidence>
<evidence type="ECO:0008006" key="4">
    <source>
        <dbReference type="Google" id="ProtNLM"/>
    </source>
</evidence>
<dbReference type="RefSeq" id="WP_131015119.1">
    <property type="nucleotide sequence ID" value="NZ_SIRE01000013.1"/>
</dbReference>
<dbReference type="OrthoDB" id="9877310at2"/>
<protein>
    <recommendedName>
        <fullName evidence="4">Tetratricopeptide repeat protein</fullName>
    </recommendedName>
</protein>
<proteinExistence type="predicted"/>
<dbReference type="SMART" id="SM00028">
    <property type="entry name" value="TPR"/>
    <property type="match status" value="2"/>
</dbReference>
<comment type="caution">
    <text evidence="2">The sequence shown here is derived from an EMBL/GenBank/DDBJ whole genome shotgun (WGS) entry which is preliminary data.</text>
</comment>
<keyword evidence="1" id="KW-0802">TPR repeat</keyword>